<dbReference type="Pfam" id="PF01339">
    <property type="entry name" value="CheB_methylest"/>
    <property type="match status" value="1"/>
</dbReference>
<dbReference type="PROSITE" id="PS50122">
    <property type="entry name" value="CHEB"/>
    <property type="match status" value="1"/>
</dbReference>
<dbReference type="InterPro" id="IPR008248">
    <property type="entry name" value="CheB-like"/>
</dbReference>
<dbReference type="Gene3D" id="3.40.50.2300">
    <property type="match status" value="1"/>
</dbReference>
<keyword evidence="3 5" id="KW-0378">Hydrolase</keyword>
<dbReference type="PANTHER" id="PTHR42872:SF6">
    <property type="entry name" value="PROTEIN-GLUTAMATE METHYLESTERASE_PROTEIN-GLUTAMINE GLUTAMINASE"/>
    <property type="match status" value="1"/>
</dbReference>
<dbReference type="GO" id="GO:0005737">
    <property type="term" value="C:cytoplasm"/>
    <property type="evidence" value="ECO:0007669"/>
    <property type="project" value="UniProtKB-SubCell"/>
</dbReference>
<comment type="catalytic activity">
    <reaction evidence="4 5">
        <text>[protein]-L-glutamate 5-O-methyl ester + H2O = L-glutamyl-[protein] + methanol + H(+)</text>
        <dbReference type="Rhea" id="RHEA:23236"/>
        <dbReference type="Rhea" id="RHEA-COMP:10208"/>
        <dbReference type="Rhea" id="RHEA-COMP:10311"/>
        <dbReference type="ChEBI" id="CHEBI:15377"/>
        <dbReference type="ChEBI" id="CHEBI:15378"/>
        <dbReference type="ChEBI" id="CHEBI:17790"/>
        <dbReference type="ChEBI" id="CHEBI:29973"/>
        <dbReference type="ChEBI" id="CHEBI:82795"/>
        <dbReference type="EC" id="3.1.1.61"/>
    </reaction>
</comment>
<dbReference type="InterPro" id="IPR001789">
    <property type="entry name" value="Sig_transdc_resp-reg_receiver"/>
</dbReference>
<dbReference type="OrthoDB" id="9793421at2"/>
<dbReference type="PROSITE" id="PS50110">
    <property type="entry name" value="RESPONSE_REGULATORY"/>
    <property type="match status" value="1"/>
</dbReference>
<evidence type="ECO:0000259" key="9">
    <source>
        <dbReference type="PROSITE" id="PS50122"/>
    </source>
</evidence>
<evidence type="ECO:0000256" key="5">
    <source>
        <dbReference type="HAMAP-Rule" id="MF_00099"/>
    </source>
</evidence>
<dbReference type="Gene3D" id="3.40.50.180">
    <property type="entry name" value="Methylesterase CheB, C-terminal domain"/>
    <property type="match status" value="1"/>
</dbReference>
<reference evidence="10 11" key="1">
    <citation type="submission" date="2017-10" db="EMBL/GenBank/DDBJ databases">
        <title>Frigbacter circumglobatus gen. nov. sp. nov., isolated from sediment cultured in situ.</title>
        <authorList>
            <person name="Zhao Z."/>
        </authorList>
    </citation>
    <scope>NUCLEOTIDE SEQUENCE [LARGE SCALE GENOMIC DNA]</scope>
    <source>
        <strain evidence="10 11">ZYL</strain>
    </source>
</reference>
<dbReference type="GO" id="GO:0006935">
    <property type="term" value="P:chemotaxis"/>
    <property type="evidence" value="ECO:0007669"/>
    <property type="project" value="UniProtKB-UniRule"/>
</dbReference>
<dbReference type="InterPro" id="IPR035909">
    <property type="entry name" value="CheB_C"/>
</dbReference>
<evidence type="ECO:0000256" key="3">
    <source>
        <dbReference type="ARBA" id="ARBA00022801"/>
    </source>
</evidence>
<dbReference type="InParanoid" id="A0A2G4YPR7"/>
<accession>A0A2G4YPR7</accession>
<dbReference type="GO" id="GO:0000156">
    <property type="term" value="F:phosphorelay response regulator activity"/>
    <property type="evidence" value="ECO:0007669"/>
    <property type="project" value="InterPro"/>
</dbReference>
<dbReference type="PIRSF" id="PIRSF000876">
    <property type="entry name" value="RR_chemtxs_CheB"/>
    <property type="match status" value="1"/>
</dbReference>
<feature type="active site" evidence="5 6">
    <location>
        <position position="269"/>
    </location>
</feature>
<dbReference type="GO" id="GO:0008984">
    <property type="term" value="F:protein-glutamate methylesterase activity"/>
    <property type="evidence" value="ECO:0007669"/>
    <property type="project" value="UniProtKB-UniRule"/>
</dbReference>
<dbReference type="EMBL" id="PDEM01000025">
    <property type="protein sequence ID" value="PHZ84287.1"/>
    <property type="molecule type" value="Genomic_DNA"/>
</dbReference>
<dbReference type="PANTHER" id="PTHR42872">
    <property type="entry name" value="PROTEIN-GLUTAMATE METHYLESTERASE/PROTEIN-GLUTAMINE GLUTAMINASE"/>
    <property type="match status" value="1"/>
</dbReference>
<feature type="active site" evidence="5 6">
    <location>
        <position position="147"/>
    </location>
</feature>
<evidence type="ECO:0000256" key="7">
    <source>
        <dbReference type="PROSITE-ProRule" id="PRU00169"/>
    </source>
</evidence>
<comment type="PTM">
    <text evidence="5">Phosphorylated by CheA. Phosphorylation of the N-terminal regulatory domain activates the methylesterase activity.</text>
</comment>
<keyword evidence="1 5" id="KW-0963">Cytoplasm</keyword>
<dbReference type="FunCoup" id="A0A2G4YPR7">
    <property type="interactions" value="342"/>
</dbReference>
<comment type="subcellular location">
    <subcellularLocation>
        <location evidence="5">Cytoplasm</location>
    </subcellularLocation>
</comment>
<sequence>MIRAVVSADPMITVVGEAADPYQAREKIKQLNPDVVTLDVEMPRMDGIAFLEKIMSLRPMPVIMVSTLTGKGTEVTLRALELGAVDYVAKPQDQDLSSIATELIAKIKIARFAQVRQSGRARTPDKGGRPLAGPACYNAKIIVIGSSTGGVEALHAIIRRLPAGCPPIVIAQHISGGFSARFAARVDKDCAPRVKEIEDGEILQAGTIYIGEGGKHFTVRKRGVQLIGHVACGDENDSYRPSVDRLFKSVVTSVGADAVGVILTGMGKDGAEGLLSLRRAGAMTLGQDEASCVVYGMPKAAMMAGAVAKQVPLSQMAQEILIASAGNKTARKAGVA</sequence>
<evidence type="ECO:0000313" key="10">
    <source>
        <dbReference type="EMBL" id="PHZ84287.1"/>
    </source>
</evidence>
<keyword evidence="11" id="KW-1185">Reference proteome</keyword>
<protein>
    <recommendedName>
        <fullName evidence="5">Protein-glutamate methylesterase/protein-glutamine glutaminase</fullName>
        <ecNumber evidence="5">3.1.1.61</ecNumber>
        <ecNumber evidence="5">3.5.1.44</ecNumber>
    </recommendedName>
</protein>
<comment type="domain">
    <text evidence="5">Contains a C-terminal catalytic domain, and an N-terminal region which modulates catalytic activity.</text>
</comment>
<comment type="similarity">
    <text evidence="5">Belongs to the CheB family.</text>
</comment>
<feature type="domain" description="Response regulatory" evidence="8">
    <location>
        <begin position="1"/>
        <end position="105"/>
    </location>
</feature>
<dbReference type="EC" id="3.1.1.61" evidence="5"/>
<comment type="function">
    <text evidence="5">Involved in chemotaxis. Part of a chemotaxis signal transduction system that modulates chemotaxis in response to various stimuli. Catalyzes the demethylation of specific methylglutamate residues introduced into the chemoreceptors (methyl-accepting chemotaxis proteins or MCP) by CheR. Also mediates the irreversible deamidation of specific glutamine residues to glutamic acid.</text>
</comment>
<keyword evidence="5 7" id="KW-0597">Phosphoprotein</keyword>
<dbReference type="SUPFAM" id="SSF52738">
    <property type="entry name" value="Methylesterase CheB, C-terminal domain"/>
    <property type="match status" value="1"/>
</dbReference>
<evidence type="ECO:0000256" key="2">
    <source>
        <dbReference type="ARBA" id="ARBA00022500"/>
    </source>
</evidence>
<gene>
    <name evidence="5" type="primary">cheB</name>
    <name evidence="10" type="ORF">CRD36_12775</name>
</gene>
<dbReference type="InterPro" id="IPR011006">
    <property type="entry name" value="CheY-like_superfamily"/>
</dbReference>
<evidence type="ECO:0000313" key="11">
    <source>
        <dbReference type="Proteomes" id="UP000229730"/>
    </source>
</evidence>
<comment type="catalytic activity">
    <reaction evidence="5">
        <text>L-glutaminyl-[protein] + H2O = L-glutamyl-[protein] + NH4(+)</text>
        <dbReference type="Rhea" id="RHEA:16441"/>
        <dbReference type="Rhea" id="RHEA-COMP:10207"/>
        <dbReference type="Rhea" id="RHEA-COMP:10208"/>
        <dbReference type="ChEBI" id="CHEBI:15377"/>
        <dbReference type="ChEBI" id="CHEBI:28938"/>
        <dbReference type="ChEBI" id="CHEBI:29973"/>
        <dbReference type="ChEBI" id="CHEBI:30011"/>
        <dbReference type="EC" id="3.5.1.44"/>
    </reaction>
</comment>
<feature type="domain" description="CheB-type methylesterase" evidence="9">
    <location>
        <begin position="130"/>
        <end position="321"/>
    </location>
</feature>
<keyword evidence="2 5" id="KW-0145">Chemotaxis</keyword>
<proteinExistence type="inferred from homology"/>
<comment type="caution">
    <text evidence="10">The sequence shown here is derived from an EMBL/GenBank/DDBJ whole genome shotgun (WGS) entry which is preliminary data.</text>
</comment>
<evidence type="ECO:0000256" key="1">
    <source>
        <dbReference type="ARBA" id="ARBA00022490"/>
    </source>
</evidence>
<dbReference type="InterPro" id="IPR000673">
    <property type="entry name" value="Sig_transdc_resp-reg_Me-estase"/>
</dbReference>
<evidence type="ECO:0000256" key="6">
    <source>
        <dbReference type="PROSITE-ProRule" id="PRU00050"/>
    </source>
</evidence>
<dbReference type="AlphaFoldDB" id="A0A2G4YPR7"/>
<dbReference type="SUPFAM" id="SSF52172">
    <property type="entry name" value="CheY-like"/>
    <property type="match status" value="1"/>
</dbReference>
<dbReference type="CDD" id="cd16432">
    <property type="entry name" value="CheB_Rec"/>
    <property type="match status" value="1"/>
</dbReference>
<dbReference type="EC" id="3.5.1.44" evidence="5"/>
<dbReference type="Proteomes" id="UP000229730">
    <property type="component" value="Unassembled WGS sequence"/>
</dbReference>
<dbReference type="Pfam" id="PF00072">
    <property type="entry name" value="Response_reg"/>
    <property type="match status" value="1"/>
</dbReference>
<organism evidence="10 11">
    <name type="scientific">Paremcibacter congregatus</name>
    <dbReference type="NCBI Taxonomy" id="2043170"/>
    <lineage>
        <taxon>Bacteria</taxon>
        <taxon>Pseudomonadati</taxon>
        <taxon>Pseudomonadota</taxon>
        <taxon>Alphaproteobacteria</taxon>
        <taxon>Emcibacterales</taxon>
        <taxon>Emcibacteraceae</taxon>
        <taxon>Paremcibacter</taxon>
    </lineage>
</organism>
<feature type="modified residue" description="4-aspartylphosphate" evidence="5 7">
    <location>
        <position position="39"/>
    </location>
</feature>
<evidence type="ECO:0000256" key="4">
    <source>
        <dbReference type="ARBA" id="ARBA00048267"/>
    </source>
</evidence>
<feature type="active site" evidence="5 6">
    <location>
        <position position="173"/>
    </location>
</feature>
<name>A0A2G4YPR7_9PROT</name>
<dbReference type="GO" id="GO:0050568">
    <property type="term" value="F:protein-glutamine glutaminase activity"/>
    <property type="evidence" value="ECO:0007669"/>
    <property type="project" value="UniProtKB-UniRule"/>
</dbReference>
<dbReference type="CDD" id="cd17541">
    <property type="entry name" value="REC_CheB-like"/>
    <property type="match status" value="1"/>
</dbReference>
<dbReference type="HAMAP" id="MF_00099">
    <property type="entry name" value="CheB_chemtxs"/>
    <property type="match status" value="1"/>
</dbReference>
<evidence type="ECO:0000259" key="8">
    <source>
        <dbReference type="PROSITE" id="PS50110"/>
    </source>
</evidence>
<dbReference type="SMART" id="SM00448">
    <property type="entry name" value="REC"/>
    <property type="match status" value="1"/>
</dbReference>
<dbReference type="NCBIfam" id="NF001965">
    <property type="entry name" value="PRK00742.1"/>
    <property type="match status" value="1"/>
</dbReference>